<organism evidence="2 3">
    <name type="scientific">Araneus ventricosus</name>
    <name type="common">Orbweaver spider</name>
    <name type="synonym">Epeira ventricosa</name>
    <dbReference type="NCBI Taxonomy" id="182803"/>
    <lineage>
        <taxon>Eukaryota</taxon>
        <taxon>Metazoa</taxon>
        <taxon>Ecdysozoa</taxon>
        <taxon>Arthropoda</taxon>
        <taxon>Chelicerata</taxon>
        <taxon>Arachnida</taxon>
        <taxon>Araneae</taxon>
        <taxon>Araneomorphae</taxon>
        <taxon>Entelegynae</taxon>
        <taxon>Araneoidea</taxon>
        <taxon>Araneidae</taxon>
        <taxon>Araneus</taxon>
    </lineage>
</organism>
<dbReference type="PANTHER" id="PTHR47481:SF7">
    <property type="entry name" value="CCHC-TYPE DOMAIN-CONTAINING PROTEIN"/>
    <property type="match status" value="1"/>
</dbReference>
<keyword evidence="3" id="KW-1185">Reference proteome</keyword>
<evidence type="ECO:0000313" key="2">
    <source>
        <dbReference type="EMBL" id="GBN55401.1"/>
    </source>
</evidence>
<evidence type="ECO:0000259" key="1">
    <source>
        <dbReference type="Pfam" id="PF22936"/>
    </source>
</evidence>
<dbReference type="Proteomes" id="UP000499080">
    <property type="component" value="Unassembled WGS sequence"/>
</dbReference>
<dbReference type="InterPro" id="IPR054722">
    <property type="entry name" value="PolX-like_BBD"/>
</dbReference>
<comment type="caution">
    <text evidence="2">The sequence shown here is derived from an EMBL/GenBank/DDBJ whole genome shotgun (WGS) entry which is preliminary data.</text>
</comment>
<dbReference type="EMBL" id="BGPR01012280">
    <property type="protein sequence ID" value="GBN55401.1"/>
    <property type="molecule type" value="Genomic_DNA"/>
</dbReference>
<dbReference type="Pfam" id="PF14223">
    <property type="entry name" value="Retrotran_gag_2"/>
    <property type="match status" value="1"/>
</dbReference>
<dbReference type="Pfam" id="PF22936">
    <property type="entry name" value="Pol_BBD"/>
    <property type="match status" value="1"/>
</dbReference>
<name>A0A4Y2PVW8_ARAVE</name>
<reference evidence="2 3" key="1">
    <citation type="journal article" date="2019" name="Sci. Rep.">
        <title>Orb-weaving spider Araneus ventricosus genome elucidates the spidroin gene catalogue.</title>
        <authorList>
            <person name="Kono N."/>
            <person name="Nakamura H."/>
            <person name="Ohtoshi R."/>
            <person name="Moran D.A.P."/>
            <person name="Shinohara A."/>
            <person name="Yoshida Y."/>
            <person name="Fujiwara M."/>
            <person name="Mori M."/>
            <person name="Tomita M."/>
            <person name="Arakawa K."/>
        </authorList>
    </citation>
    <scope>NUCLEOTIDE SEQUENCE [LARGE SCALE GENOMIC DNA]</scope>
</reference>
<accession>A0A4Y2PVW8</accession>
<gene>
    <name evidence="2" type="ORF">AVEN_143485_1</name>
</gene>
<dbReference type="PANTHER" id="PTHR47481">
    <property type="match status" value="1"/>
</dbReference>
<feature type="domain" description="Retrovirus-related Pol polyprotein from transposon TNT 1-94-like beta-barrel" evidence="1">
    <location>
        <begin position="269"/>
        <end position="349"/>
    </location>
</feature>
<dbReference type="AlphaFoldDB" id="A0A4Y2PVW8"/>
<proteinExistence type="predicted"/>
<dbReference type="OrthoDB" id="8003956at2759"/>
<protein>
    <recommendedName>
        <fullName evidence="1">Retrovirus-related Pol polyprotein from transposon TNT 1-94-like beta-barrel domain-containing protein</fullName>
    </recommendedName>
</protein>
<sequence>MAMASYGAMRIELLTRDNYETWKIQMRALLVKNDLWTYVGGIKVKPELIDGNAESREACSKWTETDEKAKADLILCISPAELKQIKNCVTSRDIWIKLEEIYQSRGPARKATLLKSLIQLKMPDTGDVRDHLRKFFDVVDKLSEMEIKIDENVLSIMLLYSLPAIEESEARRHDSGAQSADSGAFTACHHKRKNASWNSKFKPQKEVENKFKIKCFKCNKWGDHKAAQCKSQRQSTLGRKQENAGLLTSTKWNKNTADVLLASNKEKRWCLDSGCTRHLSSDESIFVTLDETDVSEVKLANNGTTEVKGCGKAVIKAEVNNNIQTVDVNDALFVPELRTNLLSVAKLCDR</sequence>
<evidence type="ECO:0000313" key="3">
    <source>
        <dbReference type="Proteomes" id="UP000499080"/>
    </source>
</evidence>